<dbReference type="Pfam" id="PF01103">
    <property type="entry name" value="Omp85"/>
    <property type="match status" value="1"/>
</dbReference>
<evidence type="ECO:0000313" key="5">
    <source>
        <dbReference type="EMBL" id="ADI38572.1"/>
    </source>
</evidence>
<keyword evidence="6" id="KW-1185">Reference proteome</keyword>
<sequence>MNIKHLFISLFLLPFFLYGNVEYTVSFRGVKDDELLESLKGSSSLVLLKDHPPKTLSALKQRAESDIGNIVNALHNHALYNAKISFKLHTETPPVHVEYLVTQGPVYPLTFIQISPAHFSLSAKQLGVELGTAATPKKIAEAENVLIEWMNANGYPYAHLVDKEVIADQKSKSISVHFLLKSGPQATFGATTVNGNCKVLESYIRKKIQWVEGEIFDPKKITSTINKINASNLFSLVQITYPEEPPKDGVLPMHIELDEAKHSSIALGLSYSTQRGPGFTVEWENRNVRRIGNRLFFDANILQLTQRAMLEYVIPEFRAENQDLIWTVEAEHDDTEGFNETWVSLSGRIERKLNRYTNYSYGLQYKHLVVTDADTDGVYGLLKAPIHWRWSNANDCLDPTKGMTFYNKLIPTLRMSSTPFLYTIGHFSLSSYLPMNKDQFVLAIRAQFGTIFGTKRHEIPASERLYAGSETTLRGYKYWTVSPLDTNNDPIGGRSLMVYSLEGRWRMNENWGAVLFYDAGNVFESPLPRFDKKMLQSIGVGARYFTPVGPIRMDIAFPLNPRKGIDNSFQFYFSIGQSF</sequence>
<evidence type="ECO:0000259" key="4">
    <source>
        <dbReference type="Pfam" id="PF07244"/>
    </source>
</evidence>
<feature type="domain" description="POTRA" evidence="4">
    <location>
        <begin position="187"/>
        <end position="247"/>
    </location>
</feature>
<name>D6YWR1_WADCW</name>
<feature type="domain" description="Bacterial surface antigen (D15)" evidence="3">
    <location>
        <begin position="292"/>
        <end position="579"/>
    </location>
</feature>
<dbReference type="HOGENOM" id="CLU_018618_0_1_0"/>
<dbReference type="Proteomes" id="UP000001505">
    <property type="component" value="Chromosome"/>
</dbReference>
<dbReference type="Pfam" id="PF07244">
    <property type="entry name" value="POTRA"/>
    <property type="match status" value="1"/>
</dbReference>
<dbReference type="PANTHER" id="PTHR12815:SF42">
    <property type="entry name" value="BACTERIAL SURFACE ANTIGEN (D15) DOMAIN-CONTAINING PROTEIN"/>
    <property type="match status" value="1"/>
</dbReference>
<dbReference type="InterPro" id="IPR010827">
    <property type="entry name" value="BamA/TamA_POTRA"/>
</dbReference>
<reference evidence="5 6" key="1">
    <citation type="journal article" date="2010" name="PLoS ONE">
        <title>The Waddlia genome: a window into chlamydial biology.</title>
        <authorList>
            <person name="Bertelli C."/>
            <person name="Collyn F."/>
            <person name="Croxatto A."/>
            <person name="Ruckert C."/>
            <person name="Polkinghorne A."/>
            <person name="Kebbi-Beghdadi C."/>
            <person name="Goesmann A."/>
            <person name="Vaughan L."/>
            <person name="Greub G."/>
        </authorList>
    </citation>
    <scope>NUCLEOTIDE SEQUENCE [LARGE SCALE GENOMIC DNA]</scope>
    <source>
        <strain evidence="6">ATCC VR-1470 / WSU 86-1044</strain>
    </source>
</reference>
<dbReference type="Gene3D" id="3.10.20.310">
    <property type="entry name" value="membrane protein fhac"/>
    <property type="match status" value="1"/>
</dbReference>
<dbReference type="PANTHER" id="PTHR12815">
    <property type="entry name" value="SORTING AND ASSEMBLY MACHINERY SAMM50 PROTEIN FAMILY MEMBER"/>
    <property type="match status" value="1"/>
</dbReference>
<evidence type="ECO:0000259" key="3">
    <source>
        <dbReference type="Pfam" id="PF01103"/>
    </source>
</evidence>
<dbReference type="Gene3D" id="2.40.160.50">
    <property type="entry name" value="membrane protein fhac: a member of the omp85/tpsb transporter family"/>
    <property type="match status" value="1"/>
</dbReference>
<evidence type="ECO:0000313" key="6">
    <source>
        <dbReference type="Proteomes" id="UP000001505"/>
    </source>
</evidence>
<dbReference type="eggNOG" id="COG0729">
    <property type="taxonomic scope" value="Bacteria"/>
</dbReference>
<keyword evidence="2" id="KW-0472">Membrane</keyword>
<proteinExistence type="predicted"/>
<dbReference type="RefSeq" id="WP_013182284.1">
    <property type="nucleotide sequence ID" value="NC_014225.1"/>
</dbReference>
<dbReference type="KEGG" id="wch:wcw_1215"/>
<dbReference type="AlphaFoldDB" id="D6YWR1"/>
<comment type="subcellular location">
    <subcellularLocation>
        <location evidence="1">Membrane</location>
    </subcellularLocation>
</comment>
<dbReference type="GO" id="GO:0019867">
    <property type="term" value="C:outer membrane"/>
    <property type="evidence" value="ECO:0007669"/>
    <property type="project" value="InterPro"/>
</dbReference>
<dbReference type="STRING" id="716544.wcw_1215"/>
<evidence type="ECO:0000256" key="1">
    <source>
        <dbReference type="ARBA" id="ARBA00004370"/>
    </source>
</evidence>
<protein>
    <submittedName>
        <fullName evidence="5">Uncharacterized protein</fullName>
    </submittedName>
</protein>
<evidence type="ECO:0000256" key="2">
    <source>
        <dbReference type="ARBA" id="ARBA00023136"/>
    </source>
</evidence>
<accession>D6YWR1</accession>
<dbReference type="InterPro" id="IPR000184">
    <property type="entry name" value="Bac_surfAg_D15"/>
</dbReference>
<dbReference type="OrthoDB" id="9776356at2"/>
<dbReference type="InterPro" id="IPR039910">
    <property type="entry name" value="D15-like"/>
</dbReference>
<dbReference type="EMBL" id="CP001928">
    <property type="protein sequence ID" value="ADI38572.1"/>
    <property type="molecule type" value="Genomic_DNA"/>
</dbReference>
<gene>
    <name evidence="5" type="ordered locus">wcw_1215</name>
</gene>
<organism evidence="5 6">
    <name type="scientific">Waddlia chondrophila (strain ATCC VR-1470 / WSU 86-1044)</name>
    <dbReference type="NCBI Taxonomy" id="716544"/>
    <lineage>
        <taxon>Bacteria</taxon>
        <taxon>Pseudomonadati</taxon>
        <taxon>Chlamydiota</taxon>
        <taxon>Chlamydiia</taxon>
        <taxon>Parachlamydiales</taxon>
        <taxon>Waddliaceae</taxon>
        <taxon>Waddlia</taxon>
    </lineage>
</organism>